<dbReference type="InterPro" id="IPR002820">
    <property type="entry name" value="Mopterin_CF_biosynth-C_dom"/>
</dbReference>
<dbReference type="AlphaFoldDB" id="A0A7X2XUZ2"/>
<dbReference type="Gene3D" id="3.40.50.300">
    <property type="entry name" value="P-loop containing nucleotide triphosphate hydrolases"/>
    <property type="match status" value="1"/>
</dbReference>
<evidence type="ECO:0000256" key="2">
    <source>
        <dbReference type="ARBA" id="ARBA00005046"/>
    </source>
</evidence>
<dbReference type="Proteomes" id="UP000466388">
    <property type="component" value="Unassembled WGS sequence"/>
</dbReference>
<dbReference type="NCBIfam" id="NF006870">
    <property type="entry name" value="PRK09364.1"/>
    <property type="match status" value="1"/>
</dbReference>
<dbReference type="InterPro" id="IPR004435">
    <property type="entry name" value="MobB_dom"/>
</dbReference>
<dbReference type="UniPathway" id="UPA00344"/>
<keyword evidence="5 6" id="KW-0456">Lyase</keyword>
<name>A0A7X2XUZ2_9LACO</name>
<evidence type="ECO:0000313" key="10">
    <source>
        <dbReference type="Proteomes" id="UP000466388"/>
    </source>
</evidence>
<dbReference type="NCBIfam" id="TIGR00581">
    <property type="entry name" value="moaC"/>
    <property type="match status" value="1"/>
</dbReference>
<feature type="binding site" evidence="6">
    <location>
        <begin position="274"/>
        <end position="275"/>
    </location>
    <ligand>
        <name>substrate</name>
    </ligand>
</feature>
<accession>A0A7X2XUZ2</accession>
<evidence type="ECO:0000256" key="5">
    <source>
        <dbReference type="ARBA" id="ARBA00023239"/>
    </source>
</evidence>
<dbReference type="PANTHER" id="PTHR40072">
    <property type="entry name" value="MOLYBDOPTERIN-GUANINE DINUCLEOTIDE BIOSYNTHESIS ADAPTER PROTEIN-RELATED"/>
    <property type="match status" value="1"/>
</dbReference>
<feature type="domain" description="Molybdopterin-guanine dinucleotide biosynthesis protein B (MobB)" evidence="8">
    <location>
        <begin position="5"/>
        <end position="121"/>
    </location>
</feature>
<comment type="caution">
    <text evidence="9">The sequence shown here is derived from an EMBL/GenBank/DDBJ whole genome shotgun (WGS) entry which is preliminary data.</text>
</comment>
<dbReference type="Pfam" id="PF01967">
    <property type="entry name" value="MoaC"/>
    <property type="match status" value="1"/>
</dbReference>
<dbReference type="SUPFAM" id="SSF55040">
    <property type="entry name" value="Molybdenum cofactor biosynthesis protein C, MoaC"/>
    <property type="match status" value="1"/>
</dbReference>
<dbReference type="CDD" id="cd01420">
    <property type="entry name" value="MoaC_PE"/>
    <property type="match status" value="1"/>
</dbReference>
<dbReference type="Pfam" id="PF03205">
    <property type="entry name" value="MobB"/>
    <property type="match status" value="1"/>
</dbReference>
<dbReference type="GO" id="GO:0005525">
    <property type="term" value="F:GTP binding"/>
    <property type="evidence" value="ECO:0007669"/>
    <property type="project" value="InterPro"/>
</dbReference>
<dbReference type="EMBL" id="WNJO01000005">
    <property type="protein sequence ID" value="MTV82163.1"/>
    <property type="molecule type" value="Genomic_DNA"/>
</dbReference>
<comment type="similarity">
    <text evidence="6">Belongs to the MoaC family.</text>
</comment>
<organism evidence="9 10">
    <name type="scientific">Secundilactobacillus folii</name>
    <dbReference type="NCBI Taxonomy" id="2678357"/>
    <lineage>
        <taxon>Bacteria</taxon>
        <taxon>Bacillati</taxon>
        <taxon>Bacillota</taxon>
        <taxon>Bacilli</taxon>
        <taxon>Lactobacillales</taxon>
        <taxon>Lactobacillaceae</taxon>
        <taxon>Secundilactobacillus</taxon>
    </lineage>
</organism>
<evidence type="ECO:0000259" key="8">
    <source>
        <dbReference type="Pfam" id="PF03205"/>
    </source>
</evidence>
<evidence type="ECO:0000256" key="1">
    <source>
        <dbReference type="ARBA" id="ARBA00001637"/>
    </source>
</evidence>
<dbReference type="InterPro" id="IPR036522">
    <property type="entry name" value="MoaC_sf"/>
</dbReference>
<dbReference type="NCBIfam" id="TIGR00176">
    <property type="entry name" value="mobB"/>
    <property type="match status" value="1"/>
</dbReference>
<comment type="function">
    <text evidence="6">Catalyzes the conversion of (8S)-3',8-cyclo-7,8-dihydroguanosine 5'-triphosphate to cyclic pyranopterin monophosphate (cPMP).</text>
</comment>
<evidence type="ECO:0000256" key="4">
    <source>
        <dbReference type="ARBA" id="ARBA00023150"/>
    </source>
</evidence>
<gene>
    <name evidence="6 9" type="primary">moaC</name>
    <name evidence="9" type="ORF">GM612_05790</name>
</gene>
<dbReference type="InterPro" id="IPR027417">
    <property type="entry name" value="P-loop_NTPase"/>
</dbReference>
<comment type="subunit">
    <text evidence="6">Homohexamer; trimer of dimers.</text>
</comment>
<keyword evidence="4 6" id="KW-0501">Molybdenum cofactor biosynthesis</keyword>
<proteinExistence type="inferred from homology"/>
<dbReference type="InterPro" id="IPR047594">
    <property type="entry name" value="MoaC_bact/euk"/>
</dbReference>
<reference evidence="9 10" key="1">
    <citation type="submission" date="2019-11" db="EMBL/GenBank/DDBJ databases">
        <title>Lactobacillus sp. nov. CRM56-3, isolated from fermented tea leaves.</title>
        <authorList>
            <person name="Phuengjayaem S."/>
            <person name="Tanasupawat S."/>
        </authorList>
    </citation>
    <scope>NUCLEOTIDE SEQUENCE [LARGE SCALE GENOMIC DNA]</scope>
    <source>
        <strain evidence="9 10">CRM56-3</strain>
    </source>
</reference>
<evidence type="ECO:0000256" key="3">
    <source>
        <dbReference type="ARBA" id="ARBA00012575"/>
    </source>
</evidence>
<feature type="binding site" evidence="6">
    <location>
        <begin position="237"/>
        <end position="239"/>
    </location>
    <ligand>
        <name>substrate</name>
    </ligand>
</feature>
<feature type="active site" evidence="6">
    <location>
        <position position="289"/>
    </location>
</feature>
<dbReference type="HAMAP" id="MF_01224_B">
    <property type="entry name" value="MoaC_B"/>
    <property type="match status" value="1"/>
</dbReference>
<dbReference type="InterPro" id="IPR052539">
    <property type="entry name" value="MGD_biosynthesis_adapter"/>
</dbReference>
<evidence type="ECO:0000313" key="9">
    <source>
        <dbReference type="EMBL" id="MTV82163.1"/>
    </source>
</evidence>
<dbReference type="GO" id="GO:0006777">
    <property type="term" value="P:Mo-molybdopterin cofactor biosynthetic process"/>
    <property type="evidence" value="ECO:0007669"/>
    <property type="project" value="UniProtKB-UniRule"/>
</dbReference>
<dbReference type="Gene3D" id="3.30.70.640">
    <property type="entry name" value="Molybdopterin cofactor biosynthesis C (MoaC) domain"/>
    <property type="match status" value="1"/>
</dbReference>
<dbReference type="InterPro" id="IPR023045">
    <property type="entry name" value="MoaC"/>
</dbReference>
<feature type="domain" description="Molybdopterin cofactor biosynthesis C (MoaC)" evidence="7">
    <location>
        <begin position="177"/>
        <end position="311"/>
    </location>
</feature>
<protein>
    <recommendedName>
        <fullName evidence="3 6">Cyclic pyranopterin monophosphate synthase</fullName>
        <ecNumber evidence="3 6">4.6.1.17</ecNumber>
    </recommendedName>
    <alternativeName>
        <fullName evidence="6">Molybdenum cofactor biosynthesis protein C</fullName>
    </alternativeName>
</protein>
<sequence length="321" mass="34884">MAATLQVIGYKKSGKTAVMEALIKALSGRFRVDAIKHDAHHAAMDVSHTDSDRFAKAGAQSVVLQSEQGLFYHRTSNGPVAAADIADWLPDQQDILLIEGFKPDPYPKIVMLRPQDHASNFQAFPNTILFASLNPHPDATVTGVSAIVNWVENYLLKGADNVSDNLTHFNDQNRAKMVDVTDKAVTHRVALATGQITMQSATLQRIHEGQIKKGDVLAVAQVAGIMAAKQTSSLIPMCHLIPLTGVDIHFEDNDTDTITVTAQVKTKHVTGVEIEALLAVQTTLLTIYDMCKAIDRGMLISNVHLVEKDGGKSGHFVYSNN</sequence>
<dbReference type="GO" id="GO:0061799">
    <property type="term" value="F:cyclic pyranopterin monophosphate synthase activity"/>
    <property type="evidence" value="ECO:0007669"/>
    <property type="project" value="UniProtKB-UniRule"/>
</dbReference>
<dbReference type="EC" id="4.6.1.17" evidence="3 6"/>
<evidence type="ECO:0000256" key="6">
    <source>
        <dbReference type="HAMAP-Rule" id="MF_01224"/>
    </source>
</evidence>
<keyword evidence="10" id="KW-1185">Reference proteome</keyword>
<comment type="pathway">
    <text evidence="2 6">Cofactor biosynthesis; molybdopterin biosynthesis.</text>
</comment>
<comment type="catalytic activity">
    <reaction evidence="1 6">
        <text>(8S)-3',8-cyclo-7,8-dihydroguanosine 5'-triphosphate = cyclic pyranopterin phosphate + diphosphate</text>
        <dbReference type="Rhea" id="RHEA:49580"/>
        <dbReference type="ChEBI" id="CHEBI:33019"/>
        <dbReference type="ChEBI" id="CHEBI:59648"/>
        <dbReference type="ChEBI" id="CHEBI:131766"/>
        <dbReference type="EC" id="4.6.1.17"/>
    </reaction>
</comment>
<dbReference type="PANTHER" id="PTHR40072:SF1">
    <property type="entry name" value="MOLYBDOPTERIN-GUANINE DINUCLEOTIDE BIOSYNTHESIS ADAPTER PROTEIN"/>
    <property type="match status" value="1"/>
</dbReference>
<evidence type="ECO:0000259" key="7">
    <source>
        <dbReference type="Pfam" id="PF01967"/>
    </source>
</evidence>
<dbReference type="SUPFAM" id="SSF52540">
    <property type="entry name" value="P-loop containing nucleoside triphosphate hydrolases"/>
    <property type="match status" value="1"/>
</dbReference>